<dbReference type="PANTHER" id="PTHR46797">
    <property type="entry name" value="HTH-TYPE TRANSCRIPTIONAL REGULATOR"/>
    <property type="match status" value="1"/>
</dbReference>
<evidence type="ECO:0000259" key="2">
    <source>
        <dbReference type="PROSITE" id="PS50943"/>
    </source>
</evidence>
<dbReference type="GO" id="GO:0003677">
    <property type="term" value="F:DNA binding"/>
    <property type="evidence" value="ECO:0007669"/>
    <property type="project" value="UniProtKB-KW"/>
</dbReference>
<keyword evidence="1" id="KW-0238">DNA-binding</keyword>
<dbReference type="Gene3D" id="1.10.260.40">
    <property type="entry name" value="lambda repressor-like DNA-binding domains"/>
    <property type="match status" value="1"/>
</dbReference>
<dbReference type="PROSITE" id="PS50943">
    <property type="entry name" value="HTH_CROC1"/>
    <property type="match status" value="1"/>
</dbReference>
<dbReference type="AlphaFoldDB" id="A0A6M1TLF3"/>
<protein>
    <submittedName>
        <fullName evidence="3">Helix-turn-helix domain-containing protein</fullName>
    </submittedName>
</protein>
<dbReference type="Gene3D" id="2.60.120.10">
    <property type="entry name" value="Jelly Rolls"/>
    <property type="match status" value="1"/>
</dbReference>
<dbReference type="Pfam" id="PF07883">
    <property type="entry name" value="Cupin_2"/>
    <property type="match status" value="1"/>
</dbReference>
<dbReference type="Pfam" id="PF01381">
    <property type="entry name" value="HTH_3"/>
    <property type="match status" value="1"/>
</dbReference>
<dbReference type="InterPro" id="IPR011051">
    <property type="entry name" value="RmlC_Cupin_sf"/>
</dbReference>
<dbReference type="InterPro" id="IPR050807">
    <property type="entry name" value="TransReg_Diox_bact_type"/>
</dbReference>
<dbReference type="InterPro" id="IPR001387">
    <property type="entry name" value="Cro/C1-type_HTH"/>
</dbReference>
<proteinExistence type="predicted"/>
<dbReference type="SUPFAM" id="SSF51182">
    <property type="entry name" value="RmlC-like cupins"/>
    <property type="match status" value="1"/>
</dbReference>
<dbReference type="CDD" id="cd00093">
    <property type="entry name" value="HTH_XRE"/>
    <property type="match status" value="1"/>
</dbReference>
<dbReference type="PANTHER" id="PTHR46797:SF20">
    <property type="entry name" value="BLR4304 PROTEIN"/>
    <property type="match status" value="1"/>
</dbReference>
<dbReference type="Proteomes" id="UP000474758">
    <property type="component" value="Unassembled WGS sequence"/>
</dbReference>
<dbReference type="GO" id="GO:0003700">
    <property type="term" value="F:DNA-binding transcription factor activity"/>
    <property type="evidence" value="ECO:0007669"/>
    <property type="project" value="TreeGrafter"/>
</dbReference>
<dbReference type="SUPFAM" id="SSF47413">
    <property type="entry name" value="lambda repressor-like DNA-binding domains"/>
    <property type="match status" value="1"/>
</dbReference>
<evidence type="ECO:0000313" key="4">
    <source>
        <dbReference type="Proteomes" id="UP000474758"/>
    </source>
</evidence>
<sequence>MAGSDPKTLIRIARESGPDAPVAPLNLGERVRDLRKARGWTLEQAASQAGLARSTLSKIENGQMSPTYEALKKLAEGLAISVPQLFTPPSKAQVSGRMAVTKQGEGQGHATATYEHELLAGHLTRKQMLPYRARIRARDVGEFDGWVRHDGEEFLYVLTGVVRLYTEFYEPVDLRRGDSAYYDASMGHNVISLSEEDATILWVTSLV</sequence>
<dbReference type="GO" id="GO:0005829">
    <property type="term" value="C:cytosol"/>
    <property type="evidence" value="ECO:0007669"/>
    <property type="project" value="TreeGrafter"/>
</dbReference>
<dbReference type="RefSeq" id="WP_165048661.1">
    <property type="nucleotide sequence ID" value="NZ_JAALFE010000006.1"/>
</dbReference>
<dbReference type="SMART" id="SM00530">
    <property type="entry name" value="HTH_XRE"/>
    <property type="match status" value="1"/>
</dbReference>
<comment type="caution">
    <text evidence="3">The sequence shown here is derived from an EMBL/GenBank/DDBJ whole genome shotgun (WGS) entry which is preliminary data.</text>
</comment>
<dbReference type="InterPro" id="IPR014710">
    <property type="entry name" value="RmlC-like_jellyroll"/>
</dbReference>
<dbReference type="InterPro" id="IPR010982">
    <property type="entry name" value="Lambda_DNA-bd_dom_sf"/>
</dbReference>
<accession>A0A6M1TLF3</accession>
<dbReference type="InterPro" id="IPR013096">
    <property type="entry name" value="Cupin_2"/>
</dbReference>
<feature type="domain" description="HTH cro/C1-type" evidence="2">
    <location>
        <begin position="31"/>
        <end position="85"/>
    </location>
</feature>
<dbReference type="CDD" id="cd02209">
    <property type="entry name" value="cupin_XRE_C"/>
    <property type="match status" value="1"/>
</dbReference>
<evidence type="ECO:0000256" key="1">
    <source>
        <dbReference type="ARBA" id="ARBA00023125"/>
    </source>
</evidence>
<reference evidence="3 4" key="1">
    <citation type="submission" date="2020-02" db="EMBL/GenBank/DDBJ databases">
        <title>Rhodobacter translucens sp. nov., a novel bacterium isolated from activated sludge.</title>
        <authorList>
            <person name="Liu J."/>
        </authorList>
    </citation>
    <scope>NUCLEOTIDE SEQUENCE [LARGE SCALE GENOMIC DNA]</scope>
    <source>
        <strain evidence="3 4">HX-7-19</strain>
    </source>
</reference>
<evidence type="ECO:0000313" key="3">
    <source>
        <dbReference type="EMBL" id="NGQ90799.1"/>
    </source>
</evidence>
<keyword evidence="4" id="KW-1185">Reference proteome</keyword>
<dbReference type="EMBL" id="JAALFE010000006">
    <property type="protein sequence ID" value="NGQ90799.1"/>
    <property type="molecule type" value="Genomic_DNA"/>
</dbReference>
<organism evidence="3 4">
    <name type="scientific">Paragemmobacter kunshanensis</name>
    <dbReference type="NCBI Taxonomy" id="2583234"/>
    <lineage>
        <taxon>Bacteria</taxon>
        <taxon>Pseudomonadati</taxon>
        <taxon>Pseudomonadota</taxon>
        <taxon>Alphaproteobacteria</taxon>
        <taxon>Rhodobacterales</taxon>
        <taxon>Paracoccaceae</taxon>
        <taxon>Paragemmobacter</taxon>
    </lineage>
</organism>
<name>A0A6M1TLF3_9RHOB</name>
<gene>
    <name evidence="3" type="ORF">G5V65_07800</name>
</gene>